<sequence length="74" mass="8245">YMRLTSSFFHIVCCLKLIEIAIFVVMIAVCCLDVATFVVIHCQDVATSVVMHCLDVATILVMHCLDVTTGYHHS</sequence>
<evidence type="ECO:0000256" key="1">
    <source>
        <dbReference type="SAM" id="Phobius"/>
    </source>
</evidence>
<accession>A0A0B6Y1B0</accession>
<feature type="transmembrane region" description="Helical" evidence="1">
    <location>
        <begin position="20"/>
        <end position="40"/>
    </location>
</feature>
<reference evidence="2" key="1">
    <citation type="submission" date="2014-12" db="EMBL/GenBank/DDBJ databases">
        <title>Insight into the proteome of Arion vulgaris.</title>
        <authorList>
            <person name="Aradska J."/>
            <person name="Bulat T."/>
            <person name="Smidak R."/>
            <person name="Sarate P."/>
            <person name="Gangsoo J."/>
            <person name="Sialana F."/>
            <person name="Bilban M."/>
            <person name="Lubec G."/>
        </authorList>
    </citation>
    <scope>NUCLEOTIDE SEQUENCE</scope>
    <source>
        <tissue evidence="2">Skin</tissue>
    </source>
</reference>
<proteinExistence type="predicted"/>
<feature type="non-terminal residue" evidence="2">
    <location>
        <position position="1"/>
    </location>
</feature>
<feature type="non-terminal residue" evidence="2">
    <location>
        <position position="74"/>
    </location>
</feature>
<name>A0A0B6Y1B0_9EUPU</name>
<organism evidence="2">
    <name type="scientific">Arion vulgaris</name>
    <dbReference type="NCBI Taxonomy" id="1028688"/>
    <lineage>
        <taxon>Eukaryota</taxon>
        <taxon>Metazoa</taxon>
        <taxon>Spiralia</taxon>
        <taxon>Lophotrochozoa</taxon>
        <taxon>Mollusca</taxon>
        <taxon>Gastropoda</taxon>
        <taxon>Heterobranchia</taxon>
        <taxon>Euthyneura</taxon>
        <taxon>Panpulmonata</taxon>
        <taxon>Eupulmonata</taxon>
        <taxon>Stylommatophora</taxon>
        <taxon>Helicina</taxon>
        <taxon>Arionoidea</taxon>
        <taxon>Arionidae</taxon>
        <taxon>Arion</taxon>
    </lineage>
</organism>
<evidence type="ECO:0000313" key="2">
    <source>
        <dbReference type="EMBL" id="CEK49320.1"/>
    </source>
</evidence>
<dbReference type="EMBL" id="HACG01002455">
    <property type="protein sequence ID" value="CEK49320.1"/>
    <property type="molecule type" value="Transcribed_RNA"/>
</dbReference>
<keyword evidence="1" id="KW-1133">Transmembrane helix</keyword>
<keyword evidence="1" id="KW-0472">Membrane</keyword>
<gene>
    <name evidence="2" type="primary">ORF7307</name>
</gene>
<dbReference type="AlphaFoldDB" id="A0A0B6Y1B0"/>
<keyword evidence="1" id="KW-0812">Transmembrane</keyword>
<protein>
    <submittedName>
        <fullName evidence="2">Uncharacterized protein</fullName>
    </submittedName>
</protein>